<accession>A0A9W4JBU1</accession>
<feature type="compositionally biased region" description="Low complexity" evidence="3">
    <location>
        <begin position="192"/>
        <end position="216"/>
    </location>
</feature>
<sequence length="376" mass="41297">MQLFSKSTNAMKTIHFVAFSFFWTITTATTLGDYTWGLWGRGYSKRDAPVPDANGICFRHTTQYGDTCAKIAEKYSVSVSDIERWNTGSWGWTDCPNIMPGDFVCVSSGGLPMPKALPDAQCGPQTPGAMRPENYADLASVKPCPVGQCCARWLKCSNSSEACSSQDGCLSGCGAHAIKNVAELIKAEANKAKTSTTSTTTSTTESPPEPTTATKTSEFKPHGGSTETAHPKLTWKVTLYEADTCDGGNYYNLIGHNDYMTNGMPCLQLNQGWTSTDMTDETKPSCRWWTQGGNKWEKCLNSPLNTPKSWFLERGFCAVFTDDNCQMPGGRLSQRGGCHHPGETAYSPTYFGSMQCFSYGYSHNHNWQGRETPEDE</sequence>
<dbReference type="OrthoDB" id="71437at2759"/>
<dbReference type="Pfam" id="PF25139">
    <property type="entry name" value="LysM14_C"/>
    <property type="match status" value="1"/>
</dbReference>
<dbReference type="InterPro" id="IPR057277">
    <property type="entry name" value="LysM_C"/>
</dbReference>
<dbReference type="PROSITE" id="PS51782">
    <property type="entry name" value="LYSM"/>
    <property type="match status" value="1"/>
</dbReference>
<dbReference type="SMART" id="SM00257">
    <property type="entry name" value="LysM"/>
    <property type="match status" value="1"/>
</dbReference>
<feature type="domain" description="LysM" evidence="4">
    <location>
        <begin position="58"/>
        <end position="106"/>
    </location>
</feature>
<keyword evidence="1" id="KW-0147">Chitin-binding</keyword>
<evidence type="ECO:0000256" key="1">
    <source>
        <dbReference type="ARBA" id="ARBA00022669"/>
    </source>
</evidence>
<evidence type="ECO:0000313" key="6">
    <source>
        <dbReference type="Proteomes" id="UP001152649"/>
    </source>
</evidence>
<proteinExistence type="predicted"/>
<feature type="region of interest" description="Disordered" evidence="3">
    <location>
        <begin position="190"/>
        <end position="227"/>
    </location>
</feature>
<comment type="caution">
    <text evidence="5">The sequence shown here is derived from an EMBL/GenBank/DDBJ whole genome shotgun (WGS) entry which is preliminary data.</text>
</comment>
<protein>
    <recommendedName>
        <fullName evidence="4">LysM domain-containing protein</fullName>
    </recommendedName>
</protein>
<organism evidence="5 6">
    <name type="scientific">Penicillium salamii</name>
    <dbReference type="NCBI Taxonomy" id="1612424"/>
    <lineage>
        <taxon>Eukaryota</taxon>
        <taxon>Fungi</taxon>
        <taxon>Dikarya</taxon>
        <taxon>Ascomycota</taxon>
        <taxon>Pezizomycotina</taxon>
        <taxon>Eurotiomycetes</taxon>
        <taxon>Eurotiomycetidae</taxon>
        <taxon>Eurotiales</taxon>
        <taxon>Aspergillaceae</taxon>
        <taxon>Penicillium</taxon>
    </lineage>
</organism>
<reference evidence="5" key="1">
    <citation type="submission" date="2021-07" db="EMBL/GenBank/DDBJ databases">
        <authorList>
            <person name="Branca A.L. A."/>
        </authorList>
    </citation>
    <scope>NUCLEOTIDE SEQUENCE</scope>
</reference>
<keyword evidence="6" id="KW-1185">Reference proteome</keyword>
<keyword evidence="2" id="KW-0843">Virulence</keyword>
<dbReference type="AlphaFoldDB" id="A0A9W4JBU1"/>
<evidence type="ECO:0000313" key="5">
    <source>
        <dbReference type="EMBL" id="CAG8388196.1"/>
    </source>
</evidence>
<dbReference type="Gene3D" id="3.10.350.10">
    <property type="entry name" value="LysM domain"/>
    <property type="match status" value="1"/>
</dbReference>
<evidence type="ECO:0000259" key="4">
    <source>
        <dbReference type="PROSITE" id="PS51782"/>
    </source>
</evidence>
<dbReference type="InterPro" id="IPR053214">
    <property type="entry name" value="LysM12-like"/>
</dbReference>
<evidence type="ECO:0000256" key="2">
    <source>
        <dbReference type="ARBA" id="ARBA00023026"/>
    </source>
</evidence>
<dbReference type="CDD" id="cd00118">
    <property type="entry name" value="LysM"/>
    <property type="match status" value="1"/>
</dbReference>
<dbReference type="GO" id="GO:0008061">
    <property type="term" value="F:chitin binding"/>
    <property type="evidence" value="ECO:0007669"/>
    <property type="project" value="UniProtKB-KW"/>
</dbReference>
<dbReference type="Proteomes" id="UP001152649">
    <property type="component" value="Unassembled WGS sequence"/>
</dbReference>
<name>A0A9W4JBU1_9EURO</name>
<dbReference type="EMBL" id="CAJVPG010000288">
    <property type="protein sequence ID" value="CAG8388196.1"/>
    <property type="molecule type" value="Genomic_DNA"/>
</dbReference>
<dbReference type="Pfam" id="PF01476">
    <property type="entry name" value="LysM"/>
    <property type="match status" value="1"/>
</dbReference>
<dbReference type="PANTHER" id="PTHR47700:SF2">
    <property type="entry name" value="CHITINASE"/>
    <property type="match status" value="1"/>
</dbReference>
<gene>
    <name evidence="5" type="ORF">PSALAMII_LOCUS6451</name>
</gene>
<dbReference type="InterPro" id="IPR036779">
    <property type="entry name" value="LysM_dom_sf"/>
</dbReference>
<evidence type="ECO:0000256" key="3">
    <source>
        <dbReference type="SAM" id="MobiDB-lite"/>
    </source>
</evidence>
<dbReference type="PANTHER" id="PTHR47700">
    <property type="entry name" value="V CHITINASE, PUTATIVE (AFU_ORTHOLOGUE AFUA_6G13720)-RELATED"/>
    <property type="match status" value="1"/>
</dbReference>
<dbReference type="SUPFAM" id="SSF54106">
    <property type="entry name" value="LysM domain"/>
    <property type="match status" value="1"/>
</dbReference>
<dbReference type="InterPro" id="IPR018392">
    <property type="entry name" value="LysM"/>
</dbReference>